<feature type="transmembrane region" description="Helical" evidence="6">
    <location>
        <begin position="155"/>
        <end position="174"/>
    </location>
</feature>
<feature type="transmembrane region" description="Helical" evidence="6">
    <location>
        <begin position="87"/>
        <end position="110"/>
    </location>
</feature>
<keyword evidence="5 6" id="KW-0472">Membrane</keyword>
<evidence type="ECO:0000256" key="5">
    <source>
        <dbReference type="ARBA" id="ARBA00023136"/>
    </source>
</evidence>
<feature type="transmembrane region" description="Helical" evidence="6">
    <location>
        <begin position="20"/>
        <end position="41"/>
    </location>
</feature>
<evidence type="ECO:0000313" key="7">
    <source>
        <dbReference type="EMBL" id="UPQ75432.1"/>
    </source>
</evidence>
<dbReference type="InterPro" id="IPR050833">
    <property type="entry name" value="Poly_Biosynth_Transport"/>
</dbReference>
<accession>A0ABY4K418</accession>
<feature type="transmembrane region" description="Helical" evidence="6">
    <location>
        <begin position="125"/>
        <end position="143"/>
    </location>
</feature>
<keyword evidence="4 6" id="KW-1133">Transmembrane helix</keyword>
<evidence type="ECO:0000256" key="4">
    <source>
        <dbReference type="ARBA" id="ARBA00022989"/>
    </source>
</evidence>
<dbReference type="PANTHER" id="PTHR30250">
    <property type="entry name" value="PST FAMILY PREDICTED COLANIC ACID TRANSPORTER"/>
    <property type="match status" value="1"/>
</dbReference>
<keyword evidence="2" id="KW-1003">Cell membrane</keyword>
<dbReference type="PANTHER" id="PTHR30250:SF28">
    <property type="entry name" value="POLYSACCHARIDE BIOSYNTHESIS PROTEIN"/>
    <property type="match status" value="1"/>
</dbReference>
<evidence type="ECO:0000256" key="3">
    <source>
        <dbReference type="ARBA" id="ARBA00022692"/>
    </source>
</evidence>
<feature type="transmembrane region" description="Helical" evidence="6">
    <location>
        <begin position="371"/>
        <end position="388"/>
    </location>
</feature>
<comment type="subcellular location">
    <subcellularLocation>
        <location evidence="1">Cell membrane</location>
        <topology evidence="1">Multi-pass membrane protein</topology>
    </subcellularLocation>
</comment>
<evidence type="ECO:0000256" key="6">
    <source>
        <dbReference type="SAM" id="Phobius"/>
    </source>
</evidence>
<feature type="transmembrane region" description="Helical" evidence="6">
    <location>
        <begin position="180"/>
        <end position="197"/>
    </location>
</feature>
<feature type="transmembrane region" description="Helical" evidence="6">
    <location>
        <begin position="47"/>
        <end position="66"/>
    </location>
</feature>
<protein>
    <submittedName>
        <fullName evidence="7">Oligosaccharide flippase family protein</fullName>
    </submittedName>
</protein>
<evidence type="ECO:0000313" key="8">
    <source>
        <dbReference type="Proteomes" id="UP000830552"/>
    </source>
</evidence>
<dbReference type="Pfam" id="PF13440">
    <property type="entry name" value="Polysacc_synt_3"/>
    <property type="match status" value="1"/>
</dbReference>
<organism evidence="7 8">
    <name type="scientific">Chryseobacterium nepalense</name>
    <dbReference type="NCBI Taxonomy" id="1854498"/>
    <lineage>
        <taxon>Bacteria</taxon>
        <taxon>Pseudomonadati</taxon>
        <taxon>Bacteroidota</taxon>
        <taxon>Flavobacteriia</taxon>
        <taxon>Flavobacteriales</taxon>
        <taxon>Weeksellaceae</taxon>
        <taxon>Chryseobacterium group</taxon>
        <taxon>Chryseobacterium</taxon>
    </lineage>
</organism>
<proteinExistence type="predicted"/>
<feature type="transmembrane region" description="Helical" evidence="6">
    <location>
        <begin position="332"/>
        <end position="359"/>
    </location>
</feature>
<gene>
    <name evidence="7" type="ORF">M0D58_15455</name>
</gene>
<dbReference type="EMBL" id="CP096203">
    <property type="protein sequence ID" value="UPQ75432.1"/>
    <property type="molecule type" value="Genomic_DNA"/>
</dbReference>
<feature type="transmembrane region" description="Helical" evidence="6">
    <location>
        <begin position="303"/>
        <end position="326"/>
    </location>
</feature>
<evidence type="ECO:0000256" key="1">
    <source>
        <dbReference type="ARBA" id="ARBA00004651"/>
    </source>
</evidence>
<sequence>MKEQLKQLYKNQFLKNVSTLVFGSIISQAVVVISAPLLSRLFSVESFGILSIFTSLTVFFAVLSTGRYEFAIGLPENDDKALKIFKLIIYIGAFVSVFYFAVIFLLKVILKVHDKTGFLVQKESFIAPLYIFFIAVYSALGYWKQRKKEYKKITIANALQVIATTIFSVTFGLLKISSGMIWGLIIGIFISTLYLFIEEKNLSYTIIKQKNVVDIAKEYYSFPRYMIFSDLSLTASQQFIPIVFSVLYSTTIVGFFSLANRMLRLPNIVITGSIGNVFRNDAIDEIRKKGNCETLYRSTLKKLTILSLPIYLTIFLIAPTIFDVIFGKEWKIAGYFARIMSIMLLFEFIAIPLNTLFYVREKQKILMRLQVLNSILTFIAIFLGYYFFKDYYYSLILYSSVSIISNINFIIFTNKLSKGAI</sequence>
<reference evidence="7" key="1">
    <citation type="submission" date="2022-04" db="EMBL/GenBank/DDBJ databases">
        <title>Evolutionary, genomic, and biogeographic characterization of Chryseobacterium nepalense represented by a plastic-degrading bacterium AC3.</title>
        <authorList>
            <person name="Yin Z."/>
            <person name="Liu X."/>
            <person name="Wang D."/>
            <person name="Xie Z."/>
        </authorList>
    </citation>
    <scope>NUCLEOTIDE SEQUENCE</scope>
    <source>
        <strain evidence="7">AC3</strain>
    </source>
</reference>
<name>A0ABY4K418_9FLAO</name>
<dbReference type="RefSeq" id="WP_248391329.1">
    <property type="nucleotide sequence ID" value="NZ_CP096203.1"/>
</dbReference>
<feature type="transmembrane region" description="Helical" evidence="6">
    <location>
        <begin position="394"/>
        <end position="412"/>
    </location>
</feature>
<dbReference type="Proteomes" id="UP000830552">
    <property type="component" value="Chromosome"/>
</dbReference>
<keyword evidence="3 6" id="KW-0812">Transmembrane</keyword>
<evidence type="ECO:0000256" key="2">
    <source>
        <dbReference type="ARBA" id="ARBA00022475"/>
    </source>
</evidence>
<keyword evidence="8" id="KW-1185">Reference proteome</keyword>